<evidence type="ECO:0000313" key="2">
    <source>
        <dbReference type="Proteomes" id="UP000325182"/>
    </source>
</evidence>
<sequence>MNKFVEKVQPFIEGSPVIKIVEDESFNEIVNVESGDVLGYVHFEDGRFKGFERIEADDEEEKQFVNPPNKNKMLETAQLFADTFIERDVHLSMLNEWSENHFMVTYEERDPTLGLQLPHTGFTLNFTSDGILTSAHIGQTEFRLEYPDIKISSEEAKRTLRKANYVELGLHIPFLDEDESRPELIYRPSHDIMSIGVDGRIERAAEFLGTEELSTENIPLVQPTSSLEEMLGVNDDLEKRADEEDSVIWIDPAADTTENEEAEALISITSNETGHFSFSNVTFEKQKDALPLSMEMLNKRALEILELAEGTIHEKFVLEKPIKVELIEEEECFGEESPDEMQDDDAIFPEPEPTQMFSFYRVHHGFRLEGMEAYVHVGLYTGLIRECSVTCLNPEQAAKLEKLDMKPLITLQEAEDRIFDEMEMGLARCVKNFDDAEVFTLCYLVDFPGEKGHIEKVNAHTGEVSYVETGIIKESN</sequence>
<dbReference type="EMBL" id="VTEG01000001">
    <property type="protein sequence ID" value="TYS01353.1"/>
    <property type="molecule type" value="Genomic_DNA"/>
</dbReference>
<gene>
    <name evidence="1" type="ORF">FZC84_01455</name>
</gene>
<organism evidence="1 2">
    <name type="scientific">Rossellomorea vietnamensis</name>
    <dbReference type="NCBI Taxonomy" id="218284"/>
    <lineage>
        <taxon>Bacteria</taxon>
        <taxon>Bacillati</taxon>
        <taxon>Bacillota</taxon>
        <taxon>Bacilli</taxon>
        <taxon>Bacillales</taxon>
        <taxon>Bacillaceae</taxon>
        <taxon>Rossellomorea</taxon>
    </lineage>
</organism>
<name>A0A5D4MHX6_9BACI</name>
<protein>
    <submittedName>
        <fullName evidence="1">Uncharacterized protein</fullName>
    </submittedName>
</protein>
<proteinExistence type="predicted"/>
<accession>A0A5D4MHX6</accession>
<comment type="caution">
    <text evidence="1">The sequence shown here is derived from an EMBL/GenBank/DDBJ whole genome shotgun (WGS) entry which is preliminary data.</text>
</comment>
<dbReference type="Proteomes" id="UP000325182">
    <property type="component" value="Unassembled WGS sequence"/>
</dbReference>
<dbReference type="AlphaFoldDB" id="A0A5D4MHX6"/>
<dbReference type="RefSeq" id="WP_148952708.1">
    <property type="nucleotide sequence ID" value="NZ_VTEG01000001.1"/>
</dbReference>
<reference evidence="1 2" key="1">
    <citation type="submission" date="2019-08" db="EMBL/GenBank/DDBJ databases">
        <title>Bacillus genomes from the desert of Cuatro Cienegas, Coahuila.</title>
        <authorList>
            <person name="Olmedo-Alvarez G."/>
        </authorList>
    </citation>
    <scope>NUCLEOTIDE SEQUENCE [LARGE SCALE GENOMIC DNA]</scope>
    <source>
        <strain evidence="1 2">CH128b_4D</strain>
    </source>
</reference>
<evidence type="ECO:0000313" key="1">
    <source>
        <dbReference type="EMBL" id="TYS01353.1"/>
    </source>
</evidence>